<dbReference type="Proteomes" id="UP001367676">
    <property type="component" value="Unassembled WGS sequence"/>
</dbReference>
<evidence type="ECO:0000256" key="4">
    <source>
        <dbReference type="ARBA" id="ARBA00022824"/>
    </source>
</evidence>
<name>A0AAN9YAP8_9HEMI</name>
<evidence type="ECO:0000313" key="8">
    <source>
        <dbReference type="EMBL" id="KAK7604112.1"/>
    </source>
</evidence>
<dbReference type="Pfam" id="PF00789">
    <property type="entry name" value="UBX"/>
    <property type="match status" value="1"/>
</dbReference>
<accession>A0AAN9YAP8</accession>
<reference evidence="8 9" key="1">
    <citation type="submission" date="2024-03" db="EMBL/GenBank/DDBJ databases">
        <title>Adaptation during the transition from Ophiocordyceps entomopathogen to insect associate is accompanied by gene loss and intensified selection.</title>
        <authorList>
            <person name="Ward C.M."/>
            <person name="Onetto C.A."/>
            <person name="Borneman A.R."/>
        </authorList>
    </citation>
    <scope>NUCLEOTIDE SEQUENCE [LARGE SCALE GENOMIC DNA]</scope>
    <source>
        <strain evidence="8">AWRI1</strain>
        <tissue evidence="8">Single Adult Female</tissue>
    </source>
</reference>
<dbReference type="InterPro" id="IPR049483">
    <property type="entry name" value="FAF1_2-like_UAS"/>
</dbReference>
<dbReference type="CDD" id="cd14414">
    <property type="entry name" value="UBA_FAF2"/>
    <property type="match status" value="1"/>
</dbReference>
<organism evidence="8 9">
    <name type="scientific">Parthenolecanium corni</name>
    <dbReference type="NCBI Taxonomy" id="536013"/>
    <lineage>
        <taxon>Eukaryota</taxon>
        <taxon>Metazoa</taxon>
        <taxon>Ecdysozoa</taxon>
        <taxon>Arthropoda</taxon>
        <taxon>Hexapoda</taxon>
        <taxon>Insecta</taxon>
        <taxon>Pterygota</taxon>
        <taxon>Neoptera</taxon>
        <taxon>Paraneoptera</taxon>
        <taxon>Hemiptera</taxon>
        <taxon>Sternorrhyncha</taxon>
        <taxon>Coccoidea</taxon>
        <taxon>Coccidae</taxon>
        <taxon>Parthenolecanium</taxon>
    </lineage>
</organism>
<comment type="subcellular location">
    <subcellularLocation>
        <location evidence="2">Cytoplasm</location>
    </subcellularLocation>
    <subcellularLocation>
        <location evidence="1">Endoplasmic reticulum</location>
    </subcellularLocation>
</comment>
<protein>
    <recommendedName>
        <fullName evidence="7">UBX domain-containing protein</fullName>
    </recommendedName>
</protein>
<evidence type="ECO:0000256" key="1">
    <source>
        <dbReference type="ARBA" id="ARBA00004240"/>
    </source>
</evidence>
<dbReference type="PROSITE" id="PS50033">
    <property type="entry name" value="UBX"/>
    <property type="match status" value="1"/>
</dbReference>
<dbReference type="SUPFAM" id="SSF54236">
    <property type="entry name" value="Ubiquitin-like"/>
    <property type="match status" value="1"/>
</dbReference>
<dbReference type="AlphaFoldDB" id="A0AAN9YAP8"/>
<dbReference type="Pfam" id="PF22566">
    <property type="entry name" value="UBA_8"/>
    <property type="match status" value="1"/>
</dbReference>
<dbReference type="InterPro" id="IPR029071">
    <property type="entry name" value="Ubiquitin-like_domsf"/>
</dbReference>
<dbReference type="GO" id="GO:0036503">
    <property type="term" value="P:ERAD pathway"/>
    <property type="evidence" value="ECO:0007669"/>
    <property type="project" value="TreeGrafter"/>
</dbReference>
<dbReference type="InterPro" id="IPR006577">
    <property type="entry name" value="UAS"/>
</dbReference>
<evidence type="ECO:0000256" key="3">
    <source>
        <dbReference type="ARBA" id="ARBA00022490"/>
    </source>
</evidence>
<sequence length="446" mass="51980">MNNLDFPLDHEQTEKILQFQDLTGIEDIALCRDVLQRHNWDLETAVQDQLNIKEGRPSVYSVSRPASDELPVVHSDPSVQQVFVAESPALPFRWRWTGTVGLIASFLFRFVYNTFASFFEFARSFFWNRPRYPEVTDPIGDVLNFINKFEETFGRRHPVFYQGTYAQALNDAKLELRFLIVYLHSDSQDCSSFCRNTLTSEDMIDFLDSHAVIFWSCSVETGEGRRVVHALHAKKFPFIGVIILRENVMTLVARLEGLMDSPLLISRLQSVIANNEPILYAARASRMERILNQSIREQQDEAYMESLRADQEKQRQRELEREEIRKIELEKERLIQEELMKKLELENQKTSFLARIPDEPATSHPNCVCISFKMPNGQRLERRFLSTHTLQDVYYYVFCNPDLSGKFEIATNFPKKVLDCSMTSIQTLEEAGLRKREVLFVYDLES</sequence>
<dbReference type="CDD" id="cd16120">
    <property type="entry name" value="UBX_UBXN3B"/>
    <property type="match status" value="1"/>
</dbReference>
<evidence type="ECO:0000256" key="2">
    <source>
        <dbReference type="ARBA" id="ARBA00004496"/>
    </source>
</evidence>
<proteinExistence type="predicted"/>
<dbReference type="EMBL" id="JBBCAQ010000004">
    <property type="protein sequence ID" value="KAK7604112.1"/>
    <property type="molecule type" value="Genomic_DNA"/>
</dbReference>
<dbReference type="PANTHER" id="PTHR23322:SF1">
    <property type="entry name" value="FAS-ASSOCIATED FACTOR 2"/>
    <property type="match status" value="1"/>
</dbReference>
<dbReference type="InterPro" id="IPR036249">
    <property type="entry name" value="Thioredoxin-like_sf"/>
</dbReference>
<dbReference type="Gene3D" id="3.10.20.90">
    <property type="entry name" value="Phosphatidylinositol 3-kinase Catalytic Subunit, Chain A, domain 1"/>
    <property type="match status" value="1"/>
</dbReference>
<keyword evidence="5 6" id="KW-0175">Coiled coil</keyword>
<evidence type="ECO:0000256" key="5">
    <source>
        <dbReference type="ARBA" id="ARBA00023054"/>
    </source>
</evidence>
<dbReference type="Gene3D" id="3.40.30.10">
    <property type="entry name" value="Glutaredoxin"/>
    <property type="match status" value="1"/>
</dbReference>
<dbReference type="SMART" id="SM00166">
    <property type="entry name" value="UBX"/>
    <property type="match status" value="1"/>
</dbReference>
<evidence type="ECO:0000313" key="9">
    <source>
        <dbReference type="Proteomes" id="UP001367676"/>
    </source>
</evidence>
<feature type="domain" description="UBX" evidence="7">
    <location>
        <begin position="370"/>
        <end position="441"/>
    </location>
</feature>
<keyword evidence="9" id="KW-1185">Reference proteome</keyword>
<comment type="caution">
    <text evidence="8">The sequence shown here is derived from an EMBL/GenBank/DDBJ whole genome shotgun (WGS) entry which is preliminary data.</text>
</comment>
<keyword evidence="4" id="KW-0256">Endoplasmic reticulum</keyword>
<dbReference type="InterPro" id="IPR054109">
    <property type="entry name" value="UBA_8"/>
</dbReference>
<keyword evidence="3" id="KW-0963">Cytoplasm</keyword>
<dbReference type="InterPro" id="IPR001012">
    <property type="entry name" value="UBX_dom"/>
</dbReference>
<dbReference type="GO" id="GO:0005783">
    <property type="term" value="C:endoplasmic reticulum"/>
    <property type="evidence" value="ECO:0007669"/>
    <property type="project" value="UniProtKB-SubCell"/>
</dbReference>
<dbReference type="PANTHER" id="PTHR23322">
    <property type="entry name" value="FAS-ASSOCIATED PROTEIN"/>
    <property type="match status" value="1"/>
</dbReference>
<dbReference type="InterPro" id="IPR050730">
    <property type="entry name" value="UBX_domain-protein"/>
</dbReference>
<gene>
    <name evidence="8" type="ORF">V9T40_004385</name>
</gene>
<dbReference type="SMART" id="SM00594">
    <property type="entry name" value="UAS"/>
    <property type="match status" value="1"/>
</dbReference>
<evidence type="ECO:0000256" key="6">
    <source>
        <dbReference type="SAM" id="Coils"/>
    </source>
</evidence>
<dbReference type="Pfam" id="PF21021">
    <property type="entry name" value="FAF1"/>
    <property type="match status" value="1"/>
</dbReference>
<dbReference type="InterPro" id="IPR009060">
    <property type="entry name" value="UBA-like_sf"/>
</dbReference>
<dbReference type="GO" id="GO:0043130">
    <property type="term" value="F:ubiquitin binding"/>
    <property type="evidence" value="ECO:0007669"/>
    <property type="project" value="TreeGrafter"/>
</dbReference>
<dbReference type="Gene3D" id="1.10.8.10">
    <property type="entry name" value="DNA helicase RuvA subunit, C-terminal domain"/>
    <property type="match status" value="1"/>
</dbReference>
<feature type="coiled-coil region" evidence="6">
    <location>
        <begin position="310"/>
        <end position="346"/>
    </location>
</feature>
<evidence type="ECO:0000259" key="7">
    <source>
        <dbReference type="PROSITE" id="PS50033"/>
    </source>
</evidence>
<dbReference type="SUPFAM" id="SSF52833">
    <property type="entry name" value="Thioredoxin-like"/>
    <property type="match status" value="1"/>
</dbReference>
<dbReference type="SUPFAM" id="SSF46934">
    <property type="entry name" value="UBA-like"/>
    <property type="match status" value="1"/>
</dbReference>